<name>A0A2K3K3E7_TRIPR</name>
<reference evidence="1 2" key="2">
    <citation type="journal article" date="2017" name="Front. Plant Sci.">
        <title>Gene Classification and Mining of Molecular Markers Useful in Red Clover (Trifolium pratense) Breeding.</title>
        <authorList>
            <person name="Istvanek J."/>
            <person name="Dluhosova J."/>
            <person name="Dluhos P."/>
            <person name="Patkova L."/>
            <person name="Nedelnik J."/>
            <person name="Repkova J."/>
        </authorList>
    </citation>
    <scope>NUCLEOTIDE SEQUENCE [LARGE SCALE GENOMIC DNA]</scope>
    <source>
        <strain evidence="2">cv. Tatra</strain>
        <tissue evidence="1">Young leaves</tissue>
    </source>
</reference>
<gene>
    <name evidence="1" type="ORF">L195_g060361</name>
</gene>
<organism evidence="1 2">
    <name type="scientific">Trifolium pratense</name>
    <name type="common">Red clover</name>
    <dbReference type="NCBI Taxonomy" id="57577"/>
    <lineage>
        <taxon>Eukaryota</taxon>
        <taxon>Viridiplantae</taxon>
        <taxon>Streptophyta</taxon>
        <taxon>Embryophyta</taxon>
        <taxon>Tracheophyta</taxon>
        <taxon>Spermatophyta</taxon>
        <taxon>Magnoliopsida</taxon>
        <taxon>eudicotyledons</taxon>
        <taxon>Gunneridae</taxon>
        <taxon>Pentapetalae</taxon>
        <taxon>rosids</taxon>
        <taxon>fabids</taxon>
        <taxon>Fabales</taxon>
        <taxon>Fabaceae</taxon>
        <taxon>Papilionoideae</taxon>
        <taxon>50 kb inversion clade</taxon>
        <taxon>NPAAA clade</taxon>
        <taxon>Hologalegina</taxon>
        <taxon>IRL clade</taxon>
        <taxon>Trifolieae</taxon>
        <taxon>Trifolium</taxon>
    </lineage>
</organism>
<sequence length="23" mass="2561">RALEVALEAACTFLDTQEPKIKN</sequence>
<evidence type="ECO:0000313" key="2">
    <source>
        <dbReference type="Proteomes" id="UP000236291"/>
    </source>
</evidence>
<dbReference type="AlphaFoldDB" id="A0A2K3K3E7"/>
<dbReference type="EMBL" id="ASHM01138473">
    <property type="protein sequence ID" value="PNX60804.1"/>
    <property type="molecule type" value="Genomic_DNA"/>
</dbReference>
<evidence type="ECO:0000313" key="1">
    <source>
        <dbReference type="EMBL" id="PNX60804.1"/>
    </source>
</evidence>
<reference evidence="1 2" key="1">
    <citation type="journal article" date="2014" name="Am. J. Bot.">
        <title>Genome assembly and annotation for red clover (Trifolium pratense; Fabaceae).</title>
        <authorList>
            <person name="Istvanek J."/>
            <person name="Jaros M."/>
            <person name="Krenek A."/>
            <person name="Repkova J."/>
        </authorList>
    </citation>
    <scope>NUCLEOTIDE SEQUENCE [LARGE SCALE GENOMIC DNA]</scope>
    <source>
        <strain evidence="2">cv. Tatra</strain>
        <tissue evidence="1">Young leaves</tissue>
    </source>
</reference>
<accession>A0A2K3K3E7</accession>
<comment type="caution">
    <text evidence="1">The sequence shown here is derived from an EMBL/GenBank/DDBJ whole genome shotgun (WGS) entry which is preliminary data.</text>
</comment>
<protein>
    <submittedName>
        <fullName evidence="1">Uncharacterized protein</fullName>
    </submittedName>
</protein>
<feature type="non-terminal residue" evidence="1">
    <location>
        <position position="1"/>
    </location>
</feature>
<dbReference type="Proteomes" id="UP000236291">
    <property type="component" value="Unassembled WGS sequence"/>
</dbReference>
<proteinExistence type="predicted"/>